<accession>A0A1L7CT60</accession>
<feature type="transmembrane region" description="Helical" evidence="1">
    <location>
        <begin position="12"/>
        <end position="33"/>
    </location>
</feature>
<keyword evidence="1" id="KW-0812">Transmembrane</keyword>
<protein>
    <submittedName>
        <fullName evidence="2">Uncharacterized protein</fullName>
    </submittedName>
</protein>
<reference evidence="2 3" key="1">
    <citation type="submission" date="2014-08" db="EMBL/GenBank/DDBJ databases">
        <title>Complete genome sequence of Corynebacterium frankenforstense ST18(T) (=DSM 45800(T)), isolated from raw cow milk.</title>
        <authorList>
            <person name="Ruckert C."/>
            <person name="Albersmeier A."/>
            <person name="Winkler A."/>
            <person name="Lipski A."/>
            <person name="Kalinowski J."/>
        </authorList>
    </citation>
    <scope>NUCLEOTIDE SEQUENCE [LARGE SCALE GENOMIC DNA]</scope>
    <source>
        <strain evidence="2 3">ST18</strain>
    </source>
</reference>
<gene>
    <name evidence="2" type="ORF">CFRA_06795</name>
</gene>
<keyword evidence="1" id="KW-1133">Transmembrane helix</keyword>
<organism evidence="2 3">
    <name type="scientific">Corynebacterium frankenforstense DSM 45800</name>
    <dbReference type="NCBI Taxonomy" id="1437875"/>
    <lineage>
        <taxon>Bacteria</taxon>
        <taxon>Bacillati</taxon>
        <taxon>Actinomycetota</taxon>
        <taxon>Actinomycetes</taxon>
        <taxon>Mycobacteriales</taxon>
        <taxon>Corynebacteriaceae</taxon>
        <taxon>Corynebacterium</taxon>
    </lineage>
</organism>
<name>A0A1L7CT60_9CORY</name>
<dbReference type="EMBL" id="CP009247">
    <property type="protein sequence ID" value="APT89001.1"/>
    <property type="molecule type" value="Genomic_DNA"/>
</dbReference>
<sequence length="82" mass="9079">MSENENKPRKKTGSFAPYFGLLAFLATFIIFTVTDMYDSWVVALLFALSIGIAGWLGTSGFEKAAHGFEEDARRKDARDDPA</sequence>
<keyword evidence="3" id="KW-1185">Reference proteome</keyword>
<proteinExistence type="predicted"/>
<dbReference type="Proteomes" id="UP000185434">
    <property type="component" value="Chromosome"/>
</dbReference>
<evidence type="ECO:0000256" key="1">
    <source>
        <dbReference type="SAM" id="Phobius"/>
    </source>
</evidence>
<feature type="transmembrane region" description="Helical" evidence="1">
    <location>
        <begin position="39"/>
        <end position="58"/>
    </location>
</feature>
<dbReference type="RefSeq" id="WP_075663988.1">
    <property type="nucleotide sequence ID" value="NZ_CP009247.1"/>
</dbReference>
<keyword evidence="1" id="KW-0472">Membrane</keyword>
<dbReference type="AlphaFoldDB" id="A0A1L7CT60"/>
<dbReference type="STRING" id="1437875.CFRA_06795"/>
<evidence type="ECO:0000313" key="2">
    <source>
        <dbReference type="EMBL" id="APT89001.1"/>
    </source>
</evidence>
<evidence type="ECO:0000313" key="3">
    <source>
        <dbReference type="Proteomes" id="UP000185434"/>
    </source>
</evidence>
<dbReference type="KEGG" id="cfk:CFRA_06795"/>